<keyword evidence="2" id="KW-1185">Reference proteome</keyword>
<evidence type="ECO:0000313" key="1">
    <source>
        <dbReference type="EMBL" id="MEB3958660.1"/>
    </source>
</evidence>
<name>A0ABU6C1Q9_9ACTN</name>
<proteinExistence type="predicted"/>
<sequence>MVPAALGEPLGQAEFVAGCYAQVLRGAQGAGEADQGRQTAVGEVVDAGEIDRDLIGPLCAFGNCCDEGDLVRADDVATRSYPLLVA</sequence>
<reference evidence="1 2" key="1">
    <citation type="submission" date="2022-10" db="EMBL/GenBank/DDBJ databases">
        <authorList>
            <person name="Xie J."/>
            <person name="Shen N."/>
        </authorList>
    </citation>
    <scope>NUCLEOTIDE SEQUENCE [LARGE SCALE GENOMIC DNA]</scope>
    <source>
        <strain evidence="1 2">DSM 41681</strain>
    </source>
</reference>
<gene>
    <name evidence="1" type="ORF">OKJ48_00045</name>
</gene>
<protein>
    <submittedName>
        <fullName evidence="1">Uncharacterized protein</fullName>
    </submittedName>
</protein>
<organism evidence="1 2">
    <name type="scientific">Streptomyces kunmingensis</name>
    <dbReference type="NCBI Taxonomy" id="68225"/>
    <lineage>
        <taxon>Bacteria</taxon>
        <taxon>Bacillati</taxon>
        <taxon>Actinomycetota</taxon>
        <taxon>Actinomycetes</taxon>
        <taxon>Kitasatosporales</taxon>
        <taxon>Streptomycetaceae</taxon>
        <taxon>Streptomyces</taxon>
    </lineage>
</organism>
<dbReference type="Proteomes" id="UP001352223">
    <property type="component" value="Unassembled WGS sequence"/>
</dbReference>
<dbReference type="RefSeq" id="WP_324765646.1">
    <property type="nucleotide sequence ID" value="NZ_BAAATS010000022.1"/>
</dbReference>
<comment type="caution">
    <text evidence="1">The sequence shown here is derived from an EMBL/GenBank/DDBJ whole genome shotgun (WGS) entry which is preliminary data.</text>
</comment>
<evidence type="ECO:0000313" key="2">
    <source>
        <dbReference type="Proteomes" id="UP001352223"/>
    </source>
</evidence>
<dbReference type="EMBL" id="JAOZYB010000001">
    <property type="protein sequence ID" value="MEB3958660.1"/>
    <property type="molecule type" value="Genomic_DNA"/>
</dbReference>
<accession>A0ABU6C1Q9</accession>